<evidence type="ECO:0000256" key="1">
    <source>
        <dbReference type="SAM" id="SignalP"/>
    </source>
</evidence>
<feature type="chain" id="PRO_5040856915" evidence="1">
    <location>
        <begin position="23"/>
        <end position="138"/>
    </location>
</feature>
<proteinExistence type="predicted"/>
<keyword evidence="1" id="KW-0732">Signal</keyword>
<dbReference type="OrthoDB" id="3648809at2759"/>
<evidence type="ECO:0000313" key="2">
    <source>
        <dbReference type="EMBL" id="KAH9826334.1"/>
    </source>
</evidence>
<protein>
    <submittedName>
        <fullName evidence="2">Extracellular protein 28-3</fullName>
    </submittedName>
</protein>
<evidence type="ECO:0000313" key="3">
    <source>
        <dbReference type="Proteomes" id="UP001138500"/>
    </source>
</evidence>
<keyword evidence="3" id="KW-1185">Reference proteome</keyword>
<organism evidence="2 3">
    <name type="scientific">Teratosphaeria destructans</name>
    <dbReference type="NCBI Taxonomy" id="418781"/>
    <lineage>
        <taxon>Eukaryota</taxon>
        <taxon>Fungi</taxon>
        <taxon>Dikarya</taxon>
        <taxon>Ascomycota</taxon>
        <taxon>Pezizomycotina</taxon>
        <taxon>Dothideomycetes</taxon>
        <taxon>Dothideomycetidae</taxon>
        <taxon>Mycosphaerellales</taxon>
        <taxon>Teratosphaeriaceae</taxon>
        <taxon>Teratosphaeria</taxon>
    </lineage>
</organism>
<dbReference type="Proteomes" id="UP001138500">
    <property type="component" value="Unassembled WGS sequence"/>
</dbReference>
<dbReference type="EMBL" id="RIBY02002001">
    <property type="protein sequence ID" value="KAH9826334.1"/>
    <property type="molecule type" value="Genomic_DNA"/>
</dbReference>
<reference evidence="2 3" key="1">
    <citation type="journal article" date="2018" name="IMA Fungus">
        <title>IMA Genome-F 10: Nine draft genome sequences of Claviceps purpurea s.lat., including C. arundinis, C. humidiphila, and C. cf. spartinae, pseudomolecules for the pitch canker pathogen Fusarium circinatum, draft genome of Davidsoniella eucalypti, Grosmannia galeiformis, Quambalaria eucalypti, and Teratosphaeria destructans.</title>
        <authorList>
            <person name="Wingfield B.D."/>
            <person name="Liu M."/>
            <person name="Nguyen H.D."/>
            <person name="Lane F.A."/>
            <person name="Morgan S.W."/>
            <person name="De Vos L."/>
            <person name="Wilken P.M."/>
            <person name="Duong T.A."/>
            <person name="Aylward J."/>
            <person name="Coetzee M.P."/>
            <person name="Dadej K."/>
            <person name="De Beer Z.W."/>
            <person name="Findlay W."/>
            <person name="Havenga M."/>
            <person name="Kolarik M."/>
            <person name="Menzies J.G."/>
            <person name="Naidoo K."/>
            <person name="Pochopski O."/>
            <person name="Shoukouhi P."/>
            <person name="Santana Q.C."/>
            <person name="Seifert K.A."/>
            <person name="Soal N."/>
            <person name="Steenkamp E.T."/>
            <person name="Tatham C.T."/>
            <person name="van der Nest M.A."/>
            <person name="Wingfield M.J."/>
        </authorList>
    </citation>
    <scope>NUCLEOTIDE SEQUENCE [LARGE SCALE GENOMIC DNA]</scope>
    <source>
        <strain evidence="2">CMW44962</strain>
    </source>
</reference>
<gene>
    <name evidence="2" type="ORF">Tdes44962_MAKER03594</name>
</gene>
<comment type="caution">
    <text evidence="2">The sequence shown here is derived from an EMBL/GenBank/DDBJ whole genome shotgun (WGS) entry which is preliminary data.</text>
</comment>
<accession>A0A9W7SPR9</accession>
<dbReference type="AlphaFoldDB" id="A0A9W7SPR9"/>
<feature type="signal peptide" evidence="1">
    <location>
        <begin position="1"/>
        <end position="22"/>
    </location>
</feature>
<sequence length="138" mass="15425">MQLTQRIVQPSLLLFLALGVEACARYKNCKCYDGSTNLAADDITQVVCKAYQYGRGYFHNLTLQEYPDATNQCYDGKGLINCDWNTVCREHGNFYQVCWDKTGHAYAGESSGFCGNARCPPNKSSPNDHTYYGPRTGP</sequence>
<name>A0A9W7SPR9_9PEZI</name>
<reference evidence="2 3" key="2">
    <citation type="journal article" date="2021" name="Curr. Genet.">
        <title>Genetic response to nitrogen starvation in the aggressive Eucalyptus foliar pathogen Teratosphaeria destructans.</title>
        <authorList>
            <person name="Havenga M."/>
            <person name="Wingfield B.D."/>
            <person name="Wingfield M.J."/>
            <person name="Dreyer L.L."/>
            <person name="Roets F."/>
            <person name="Aylward J."/>
        </authorList>
    </citation>
    <scope>NUCLEOTIDE SEQUENCE [LARGE SCALE GENOMIC DNA]</scope>
    <source>
        <strain evidence="2">CMW44962</strain>
    </source>
</reference>